<sequence length="305" mass="35963">MSYVMQISQRRDRQGSQCCNVLADFIYIMSKGYIPLLYNSNCESIFLKALFKLISESIKKHYKEIDKSKLEKIKRLPRQLGIRQNSMNAVIEVKQDLNSFFKKKYESKYLKYLETLLLENDFDFNLPWNDNNKIICIHLRIDDVHNKKDYDGNGSADYINSLIHEKCPYLYKRNVMLNEGLDNQAPIQPEKLKQLLYKIIEKYPKHEIHVVYKTCENVIPNKYNNIFSESKKVFNKEIKLHSNNSDYDTWLLINSDILVMSKSYFSIFASYLHKGTKIYAPIWGSGVANGIKSIYNKSNQFEFYS</sequence>
<reference evidence="1" key="1">
    <citation type="journal article" date="2020" name="Nature">
        <title>Giant virus diversity and host interactions through global metagenomics.</title>
        <authorList>
            <person name="Schulz F."/>
            <person name="Roux S."/>
            <person name="Paez-Espino D."/>
            <person name="Jungbluth S."/>
            <person name="Walsh D.A."/>
            <person name="Denef V.J."/>
            <person name="McMahon K.D."/>
            <person name="Konstantinidis K.T."/>
            <person name="Eloe-Fadrosh E.A."/>
            <person name="Kyrpides N.C."/>
            <person name="Woyke T."/>
        </authorList>
    </citation>
    <scope>NUCLEOTIDE SEQUENCE</scope>
    <source>
        <strain evidence="1">GVMAG-S-ERX555907-63</strain>
    </source>
</reference>
<dbReference type="AlphaFoldDB" id="A0A6C0KXV2"/>
<proteinExistence type="predicted"/>
<accession>A0A6C0KXV2</accession>
<dbReference type="EMBL" id="MN741018">
    <property type="protein sequence ID" value="QHU22802.1"/>
    <property type="molecule type" value="Genomic_DNA"/>
</dbReference>
<evidence type="ECO:0000313" key="1">
    <source>
        <dbReference type="EMBL" id="QHU22802.1"/>
    </source>
</evidence>
<protein>
    <submittedName>
        <fullName evidence="1">Uncharacterized protein</fullName>
    </submittedName>
</protein>
<organism evidence="1">
    <name type="scientific">viral metagenome</name>
    <dbReference type="NCBI Taxonomy" id="1070528"/>
    <lineage>
        <taxon>unclassified sequences</taxon>
        <taxon>metagenomes</taxon>
        <taxon>organismal metagenomes</taxon>
    </lineage>
</organism>
<name>A0A6C0KXV2_9ZZZZ</name>